<evidence type="ECO:0000313" key="3">
    <source>
        <dbReference type="Proteomes" id="UP000078295"/>
    </source>
</evidence>
<gene>
    <name evidence="2" type="ORF">AO370_0341</name>
</gene>
<protein>
    <submittedName>
        <fullName evidence="2">Uncharacterized protein</fullName>
    </submittedName>
</protein>
<keyword evidence="1" id="KW-1133">Transmembrane helix</keyword>
<feature type="transmembrane region" description="Helical" evidence="1">
    <location>
        <begin position="31"/>
        <end position="56"/>
    </location>
</feature>
<organism evidence="2 3">
    <name type="scientific">Moraxella catarrhalis</name>
    <name type="common">Branhamella catarrhalis</name>
    <dbReference type="NCBI Taxonomy" id="480"/>
    <lineage>
        <taxon>Bacteria</taxon>
        <taxon>Pseudomonadati</taxon>
        <taxon>Pseudomonadota</taxon>
        <taxon>Gammaproteobacteria</taxon>
        <taxon>Moraxellales</taxon>
        <taxon>Moraxellaceae</taxon>
        <taxon>Moraxella</taxon>
    </lineage>
</organism>
<sequence>MQVKPLTPVSRSAAISYSGIPHKPNPPTAMIWLSLTISANADLAFLYTLLFIIYPLDKIKIEQINRLIIQRFNYPKTINILHIKTPK</sequence>
<keyword evidence="1" id="KW-0472">Membrane</keyword>
<name>A0AB36DQY4_MORCA</name>
<keyword evidence="1" id="KW-0812">Transmembrane</keyword>
<accession>A0AB36DQY4</accession>
<evidence type="ECO:0000256" key="1">
    <source>
        <dbReference type="SAM" id="Phobius"/>
    </source>
</evidence>
<evidence type="ECO:0000313" key="2">
    <source>
        <dbReference type="EMBL" id="OAV27150.1"/>
    </source>
</evidence>
<reference evidence="2 3" key="1">
    <citation type="journal article" date="2016" name="Genome Biol. Evol.">
        <title>Comparative Genomic Analyses of the Moraxella catarrhalis Serosensitive and Seroresistant Lineages Demonstrate Their Independent Evolution.</title>
        <authorList>
            <person name="Earl J.P."/>
            <person name="de Vries S.P."/>
            <person name="Ahmed A."/>
            <person name="Powell E."/>
            <person name="Schultz M.P."/>
            <person name="Hermans P.W."/>
            <person name="Hill D.J."/>
            <person name="Zhou Z."/>
            <person name="Constantinidou C.I."/>
            <person name="Hu F.Z."/>
            <person name="Bootsma H.J."/>
            <person name="Ehrlich G.D."/>
        </authorList>
    </citation>
    <scope>NUCLEOTIDE SEQUENCE [LARGE SCALE GENOMIC DNA]</scope>
    <source>
        <strain evidence="2 3">F23</strain>
    </source>
</reference>
<dbReference type="AlphaFoldDB" id="A0AB36DQY4"/>
<dbReference type="EMBL" id="LXHQ01000015">
    <property type="protein sequence ID" value="OAV27150.1"/>
    <property type="molecule type" value="Genomic_DNA"/>
</dbReference>
<dbReference type="Proteomes" id="UP000078295">
    <property type="component" value="Unassembled WGS sequence"/>
</dbReference>
<comment type="caution">
    <text evidence="2">The sequence shown here is derived from an EMBL/GenBank/DDBJ whole genome shotgun (WGS) entry which is preliminary data.</text>
</comment>
<proteinExistence type="predicted"/>